<evidence type="ECO:0000256" key="1">
    <source>
        <dbReference type="SAM" id="Phobius"/>
    </source>
</evidence>
<sequence length="215" mass="25893">MNKKESIDQLIQIIHNQNAWYIGLLGALLAVITIFLTFYSFQQKRISDEQVEKFNNEIKKAWEINEDLKRSNETIIQYTLQSMSHEEYFVKTDWQQKAKLYLSSKSMFEKYYQKNDDLKLILKVAKGGAVIGSKRYFEYLLEEDGKHLDITEWINRWNEIYKVGKRNDKQFWGYLVDFNYEEMLQLGNTIQNVQLKNKWFVELDKVNNFWINEVL</sequence>
<dbReference type="AlphaFoldDB" id="E0NDD4"/>
<comment type="caution">
    <text evidence="2">The sequence shown here is derived from an EMBL/GenBank/DDBJ whole genome shotgun (WGS) entry which is preliminary data.</text>
</comment>
<gene>
    <name evidence="2" type="ORF">HMPREF0623_0306</name>
</gene>
<name>E0NDD4_PEDAC</name>
<organism evidence="2 3">
    <name type="scientific">Pediococcus acidilactici DSM 20284</name>
    <dbReference type="NCBI Taxonomy" id="862514"/>
    <lineage>
        <taxon>Bacteria</taxon>
        <taxon>Bacillati</taxon>
        <taxon>Bacillota</taxon>
        <taxon>Bacilli</taxon>
        <taxon>Lactobacillales</taxon>
        <taxon>Lactobacillaceae</taxon>
        <taxon>Pediococcus</taxon>
        <taxon>Pediococcus acidilactici group</taxon>
    </lineage>
</organism>
<dbReference type="EMBL" id="AEEG01000002">
    <property type="protein sequence ID" value="EFL96255.1"/>
    <property type="molecule type" value="Genomic_DNA"/>
</dbReference>
<feature type="transmembrane region" description="Helical" evidence="1">
    <location>
        <begin position="20"/>
        <end position="41"/>
    </location>
</feature>
<keyword evidence="1" id="KW-1133">Transmembrane helix</keyword>
<dbReference type="RefSeq" id="WP_004165799.1">
    <property type="nucleotide sequence ID" value="NZ_GL397067.1"/>
</dbReference>
<accession>E0NDD4</accession>
<keyword evidence="1" id="KW-0472">Membrane</keyword>
<proteinExistence type="predicted"/>
<dbReference type="HOGENOM" id="CLU_1282208_0_0_9"/>
<dbReference type="GeneID" id="29745429"/>
<dbReference type="Proteomes" id="UP000004470">
    <property type="component" value="Unassembled WGS sequence"/>
</dbReference>
<keyword evidence="3" id="KW-1185">Reference proteome</keyword>
<keyword evidence="1" id="KW-0812">Transmembrane</keyword>
<evidence type="ECO:0000313" key="3">
    <source>
        <dbReference type="Proteomes" id="UP000004470"/>
    </source>
</evidence>
<protein>
    <submittedName>
        <fullName evidence="2">Uncharacterized protein</fullName>
    </submittedName>
</protein>
<evidence type="ECO:0000313" key="2">
    <source>
        <dbReference type="EMBL" id="EFL96255.1"/>
    </source>
</evidence>
<reference evidence="2" key="1">
    <citation type="submission" date="2010-07" db="EMBL/GenBank/DDBJ databases">
        <authorList>
            <person name="Muzny D."/>
            <person name="Qin X."/>
            <person name="Deng J."/>
            <person name="Jiang H."/>
            <person name="Liu Y."/>
            <person name="Qu J."/>
            <person name="Song X.-Z."/>
            <person name="Zhang L."/>
            <person name="Thornton R."/>
            <person name="Coyle M."/>
            <person name="Francisco L."/>
            <person name="Jackson L."/>
            <person name="Javaid M."/>
            <person name="Korchina V."/>
            <person name="Kovar C."/>
            <person name="Mata R."/>
            <person name="Mathew T."/>
            <person name="Ngo R."/>
            <person name="Nguyen L."/>
            <person name="Nguyen N."/>
            <person name="Okwuonu G."/>
            <person name="Ongeri F."/>
            <person name="Pham C."/>
            <person name="Simmons D."/>
            <person name="Wilczek-Boney K."/>
            <person name="Hale W."/>
            <person name="Jakkamsetti A."/>
            <person name="Pham P."/>
            <person name="Ruth R."/>
            <person name="San Lucas F."/>
            <person name="Warren J."/>
            <person name="Zhang J."/>
            <person name="Zhao Z."/>
            <person name="Zhou C."/>
            <person name="Zhu D."/>
            <person name="Lee S."/>
            <person name="Bess C."/>
            <person name="Blankenburg K."/>
            <person name="Forbes L."/>
            <person name="Fu Q."/>
            <person name="Gubbala S."/>
            <person name="Hirani K."/>
            <person name="Jayaseelan J.C."/>
            <person name="Lara F."/>
            <person name="Munidasa M."/>
            <person name="Palculict T."/>
            <person name="Patil S."/>
            <person name="Pu L.-L."/>
            <person name="Saada N."/>
            <person name="Tang L."/>
            <person name="Weissenberger G."/>
            <person name="Zhu Y."/>
            <person name="Hemphill L."/>
            <person name="Shang Y."/>
            <person name="Youmans B."/>
            <person name="Ayvaz T."/>
            <person name="Ross M."/>
            <person name="Santibanez J."/>
            <person name="Aqrawi P."/>
            <person name="Gross S."/>
            <person name="Joshi V."/>
            <person name="Fowler G."/>
            <person name="Nazareth L."/>
            <person name="Reid J."/>
            <person name="Worley K."/>
            <person name="Petrosino J."/>
            <person name="Highlander S."/>
            <person name="Gibbs R."/>
        </authorList>
    </citation>
    <scope>NUCLEOTIDE SEQUENCE [LARGE SCALE GENOMIC DNA]</scope>
    <source>
        <strain evidence="2">DSM 20284</strain>
    </source>
</reference>